<gene>
    <name evidence="5" type="ORF">HW270_03805</name>
</gene>
<feature type="compositionally biased region" description="Low complexity" evidence="4">
    <location>
        <begin position="20"/>
        <end position="29"/>
    </location>
</feature>
<organism evidence="5 6">
    <name type="scientific">Mogibacterium timidum</name>
    <dbReference type="NCBI Taxonomy" id="35519"/>
    <lineage>
        <taxon>Bacteria</taxon>
        <taxon>Bacillati</taxon>
        <taxon>Bacillota</taxon>
        <taxon>Clostridia</taxon>
        <taxon>Peptostreptococcales</taxon>
        <taxon>Anaerovoracaceae</taxon>
        <taxon>Mogibacterium</taxon>
    </lineage>
</organism>
<feature type="region of interest" description="Disordered" evidence="4">
    <location>
        <begin position="1"/>
        <end position="31"/>
    </location>
</feature>
<dbReference type="GO" id="GO:0016052">
    <property type="term" value="P:carbohydrate catabolic process"/>
    <property type="evidence" value="ECO:0007669"/>
    <property type="project" value="TreeGrafter"/>
</dbReference>
<dbReference type="PANTHER" id="PTHR34135">
    <property type="entry name" value="LYSOZYME"/>
    <property type="match status" value="1"/>
</dbReference>
<sequence>MNRNGTRSRTNRTHRKSNNRSKSSSANIKNRLKKRWNRKLRKFKRKAAQKLKQNKLKAVLSVIGLLTILTLVRLHALHTAPIEYGNFKHDARFNGYVISTGIDVSYAQGDNIDWRKVKKSGVDYVYIRAGFRDASKGNLHKDAKFEKNIKGADDAGLMIGLYIYSQALNSDEAAAEADYLANLADKYRVDLPLVMDYELYNGGRLENTIRSGGLRTADLNRNAMAFCRRGWARGHETMIYGNYDFLMHYAGGYELSQNTNIWLAQYNTHATYRGAYMMWQSTDKARVPGIDKNVDLNFMYINPDRPYHSLAAVGTDRKSISECNVQLKHHSSRYLGFAARPGINVYDSGTQLRQGRDYRVSYIKNTSPGTGYAIVSGIGKYKDAVMTSFKIKGIL</sequence>
<evidence type="ECO:0000313" key="5">
    <source>
        <dbReference type="EMBL" id="NWO23206.1"/>
    </source>
</evidence>
<accession>A0A7Y8VRD2</accession>
<dbReference type="GO" id="GO:0009253">
    <property type="term" value="P:peptidoglycan catabolic process"/>
    <property type="evidence" value="ECO:0007669"/>
    <property type="project" value="InterPro"/>
</dbReference>
<dbReference type="InterPro" id="IPR018077">
    <property type="entry name" value="Glyco_hydro_fam25_subgr"/>
</dbReference>
<keyword evidence="3" id="KW-0326">Glycosidase</keyword>
<evidence type="ECO:0008006" key="7">
    <source>
        <dbReference type="Google" id="ProtNLM"/>
    </source>
</evidence>
<comment type="caution">
    <text evidence="5">The sequence shown here is derived from an EMBL/GenBank/DDBJ whole genome shotgun (WGS) entry which is preliminary data.</text>
</comment>
<protein>
    <recommendedName>
        <fullName evidence="7">Glycosyl hydrolase family 25</fullName>
    </recommendedName>
</protein>
<proteinExistence type="inferred from homology"/>
<comment type="similarity">
    <text evidence="1">Belongs to the glycosyl hydrolase 25 family.</text>
</comment>
<dbReference type="AlphaFoldDB" id="A0A7Y8VRD2"/>
<dbReference type="Gene3D" id="3.20.20.80">
    <property type="entry name" value="Glycosidases"/>
    <property type="match status" value="1"/>
</dbReference>
<keyword evidence="2" id="KW-0378">Hydrolase</keyword>
<dbReference type="GO" id="GO:0016998">
    <property type="term" value="P:cell wall macromolecule catabolic process"/>
    <property type="evidence" value="ECO:0007669"/>
    <property type="project" value="InterPro"/>
</dbReference>
<reference evidence="5 6" key="1">
    <citation type="submission" date="2020-06" db="EMBL/GenBank/DDBJ databases">
        <title>Mogibacterium timidum strain W9173 genomic sequence.</title>
        <authorList>
            <person name="Wade W.G."/>
            <person name="Johnston C.D."/>
            <person name="Chen T."/>
            <person name="Dewhirst F.E."/>
        </authorList>
    </citation>
    <scope>NUCLEOTIDE SEQUENCE [LARGE SCALE GENOMIC DNA]</scope>
    <source>
        <strain evidence="5 6">W9173</strain>
    </source>
</reference>
<evidence type="ECO:0000256" key="2">
    <source>
        <dbReference type="ARBA" id="ARBA00022801"/>
    </source>
</evidence>
<dbReference type="Pfam" id="PF01183">
    <property type="entry name" value="Glyco_hydro_25"/>
    <property type="match status" value="1"/>
</dbReference>
<dbReference type="InterPro" id="IPR002053">
    <property type="entry name" value="Glyco_hydro_25"/>
</dbReference>
<keyword evidence="6" id="KW-1185">Reference proteome</keyword>
<dbReference type="EMBL" id="JABXYR010000001">
    <property type="protein sequence ID" value="NWO23206.1"/>
    <property type="molecule type" value="Genomic_DNA"/>
</dbReference>
<dbReference type="GO" id="GO:0003796">
    <property type="term" value="F:lysozyme activity"/>
    <property type="evidence" value="ECO:0007669"/>
    <property type="project" value="InterPro"/>
</dbReference>
<name>A0A7Y8VRD2_9FIRM</name>
<feature type="compositionally biased region" description="Basic residues" evidence="4">
    <location>
        <begin position="9"/>
        <end position="19"/>
    </location>
</feature>
<dbReference type="InterPro" id="IPR017853">
    <property type="entry name" value="GH"/>
</dbReference>
<dbReference type="PROSITE" id="PS51904">
    <property type="entry name" value="GLYCOSYL_HYDROL_F25_2"/>
    <property type="match status" value="1"/>
</dbReference>
<dbReference type="Proteomes" id="UP000526307">
    <property type="component" value="Unassembled WGS sequence"/>
</dbReference>
<dbReference type="PANTHER" id="PTHR34135:SF2">
    <property type="entry name" value="LYSOZYME"/>
    <property type="match status" value="1"/>
</dbReference>
<evidence type="ECO:0000256" key="3">
    <source>
        <dbReference type="ARBA" id="ARBA00023295"/>
    </source>
</evidence>
<evidence type="ECO:0000313" key="6">
    <source>
        <dbReference type="Proteomes" id="UP000526307"/>
    </source>
</evidence>
<dbReference type="SMART" id="SM00641">
    <property type="entry name" value="Glyco_25"/>
    <property type="match status" value="1"/>
</dbReference>
<dbReference type="RefSeq" id="WP_009644347.1">
    <property type="nucleotide sequence ID" value="NZ_CAUUGE010000026.1"/>
</dbReference>
<dbReference type="SUPFAM" id="SSF51445">
    <property type="entry name" value="(Trans)glycosidases"/>
    <property type="match status" value="1"/>
</dbReference>
<evidence type="ECO:0000256" key="4">
    <source>
        <dbReference type="SAM" id="MobiDB-lite"/>
    </source>
</evidence>
<evidence type="ECO:0000256" key="1">
    <source>
        <dbReference type="ARBA" id="ARBA00010646"/>
    </source>
</evidence>